<feature type="transmembrane region" description="Helical" evidence="1">
    <location>
        <begin position="81"/>
        <end position="101"/>
    </location>
</feature>
<accession>A0A9D7SV99</accession>
<keyword evidence="1" id="KW-1133">Transmembrane helix</keyword>
<dbReference type="AlphaFoldDB" id="A0A9D7SV99"/>
<dbReference type="EMBL" id="JADKGY010000025">
    <property type="protein sequence ID" value="MBK9983747.1"/>
    <property type="molecule type" value="Genomic_DNA"/>
</dbReference>
<organism evidence="2 3">
    <name type="scientific">Candidatus Opimibacter skivensis</name>
    <dbReference type="NCBI Taxonomy" id="2982028"/>
    <lineage>
        <taxon>Bacteria</taxon>
        <taxon>Pseudomonadati</taxon>
        <taxon>Bacteroidota</taxon>
        <taxon>Saprospiria</taxon>
        <taxon>Saprospirales</taxon>
        <taxon>Saprospiraceae</taxon>
        <taxon>Candidatus Opimibacter</taxon>
    </lineage>
</organism>
<dbReference type="InterPro" id="IPR011990">
    <property type="entry name" value="TPR-like_helical_dom_sf"/>
</dbReference>
<keyword evidence="1" id="KW-0472">Membrane</keyword>
<dbReference type="SUPFAM" id="SSF48452">
    <property type="entry name" value="TPR-like"/>
    <property type="match status" value="1"/>
</dbReference>
<name>A0A9D7SV99_9BACT</name>
<dbReference type="Gene3D" id="1.25.40.10">
    <property type="entry name" value="Tetratricopeptide repeat domain"/>
    <property type="match status" value="1"/>
</dbReference>
<proteinExistence type="predicted"/>
<protein>
    <submittedName>
        <fullName evidence="2">CDC27 family protein</fullName>
    </submittedName>
</protein>
<gene>
    <name evidence="2" type="ORF">IPP15_15485</name>
</gene>
<sequence length="294" mass="33965">MEQIDQTLIERYLADELTLSERNEVERRAKDDAQFRKDLTEYKLSLEALKLTQRDELINRFRQRDKILDKKNNNERGGKRVSFSWLAVAATVSVLVAWYFIYAPPLQTIDQAHNDTKDSTEIVQNLPVVIDTIKTNAPKIEDKQPARKKRTTQELYAENFEPYKDDTMDPTSRSGEEDLKPRDRFLLNYWEGNSKEAQAAFNDMSAADQQNDNYRFIYANVLMSLNKTNEASLMLAGIIQNHKSAFTSEAYFYLALCNLKSGKIDDCIKNLNLYLKNSNILKGKKANIILTDLN</sequence>
<reference evidence="2 3" key="1">
    <citation type="submission" date="2020-10" db="EMBL/GenBank/DDBJ databases">
        <title>Connecting structure to function with the recovery of over 1000 high-quality activated sludge metagenome-assembled genomes encoding full-length rRNA genes using long-read sequencing.</title>
        <authorList>
            <person name="Singleton C.M."/>
            <person name="Petriglieri F."/>
            <person name="Kristensen J.M."/>
            <person name="Kirkegaard R.H."/>
            <person name="Michaelsen T.Y."/>
            <person name="Andersen M.H."/>
            <person name="Karst S.M."/>
            <person name="Dueholm M.S."/>
            <person name="Nielsen P.H."/>
            <person name="Albertsen M."/>
        </authorList>
    </citation>
    <scope>NUCLEOTIDE SEQUENCE [LARGE SCALE GENOMIC DNA]</scope>
    <source>
        <strain evidence="2">Ribe_18-Q3-R11-54_MAXAC.273</strain>
    </source>
</reference>
<evidence type="ECO:0000313" key="2">
    <source>
        <dbReference type="EMBL" id="MBK9983747.1"/>
    </source>
</evidence>
<evidence type="ECO:0000256" key="1">
    <source>
        <dbReference type="SAM" id="Phobius"/>
    </source>
</evidence>
<evidence type="ECO:0000313" key="3">
    <source>
        <dbReference type="Proteomes" id="UP000808337"/>
    </source>
</evidence>
<comment type="caution">
    <text evidence="2">The sequence shown here is derived from an EMBL/GenBank/DDBJ whole genome shotgun (WGS) entry which is preliminary data.</text>
</comment>
<keyword evidence="1" id="KW-0812">Transmembrane</keyword>
<dbReference type="Proteomes" id="UP000808337">
    <property type="component" value="Unassembled WGS sequence"/>
</dbReference>
<dbReference type="Pfam" id="PF12895">
    <property type="entry name" value="ANAPC3"/>
    <property type="match status" value="1"/>
</dbReference>